<feature type="coiled-coil region" evidence="4">
    <location>
        <begin position="86"/>
        <end position="120"/>
    </location>
</feature>
<keyword evidence="3 4" id="KW-0175">Coiled coil</keyword>
<dbReference type="GO" id="GO:0032991">
    <property type="term" value="C:protein-containing complex"/>
    <property type="evidence" value="ECO:0007669"/>
    <property type="project" value="UniProtKB-ARBA"/>
</dbReference>
<feature type="compositionally biased region" description="Low complexity" evidence="5">
    <location>
        <begin position="277"/>
        <end position="287"/>
    </location>
</feature>
<dbReference type="GO" id="GO:0000149">
    <property type="term" value="F:SNARE binding"/>
    <property type="evidence" value="ECO:0007669"/>
    <property type="project" value="TreeGrafter"/>
</dbReference>
<dbReference type="OrthoDB" id="16772at2759"/>
<dbReference type="GO" id="GO:0005768">
    <property type="term" value="C:endosome"/>
    <property type="evidence" value="ECO:0007669"/>
    <property type="project" value="TreeGrafter"/>
</dbReference>
<evidence type="ECO:0000256" key="5">
    <source>
        <dbReference type="SAM" id="MobiDB-lite"/>
    </source>
</evidence>
<dbReference type="GO" id="GO:0035493">
    <property type="term" value="P:SNARE complex assembly"/>
    <property type="evidence" value="ECO:0007669"/>
    <property type="project" value="TreeGrafter"/>
</dbReference>
<evidence type="ECO:0000256" key="1">
    <source>
        <dbReference type="ARBA" id="ARBA00009574"/>
    </source>
</evidence>
<sequence>MECDICAHPPGGGLSFHCPTCARTAIYPLRVELATVLLDKESLSRPIEAVASGAIAPRENASVKGAIIDLHECGRAFELEKTRSAIIALDERIVAIADKAKELRREMAEHAKDMAAKKKGLAQRRSDADSATYELESRSAKELETVQSSIRRAERRWEINHQEIVRGRISLCGAAARLAGLTRAKATIPGGLIEDKYYIGNKLSIFDLRRLHLAKPEELTASLTQIAYLTVRISTYLGLRLPAEITLPHRDHPLPTIFAPSSSYLFIPVPFPGLTSNQSSANSPSTSRLLDHRPPPPPRPRTLFLHADLAKLAKDDPAAFSIFVEGVSLLAWNIAWLCKSQGMPGFTSWSDVCPLGRNLYHLLLAEPEPRRGRDSPAPAPTPLPNLFGQFSHATTHSFYAGTADATRNWRLALPARLMAQVKSHLIAEMQKTEWEVLEEEEWDGAGGGFEEPVIVGGARRIYTG</sequence>
<dbReference type="GO" id="GO:0000323">
    <property type="term" value="C:lytic vacuole"/>
    <property type="evidence" value="ECO:0007669"/>
    <property type="project" value="TreeGrafter"/>
</dbReference>
<dbReference type="Pfam" id="PF10186">
    <property type="entry name" value="ATG14"/>
    <property type="match status" value="1"/>
</dbReference>
<organism evidence="6 7">
    <name type="scientific">Trichodelitschia bisporula</name>
    <dbReference type="NCBI Taxonomy" id="703511"/>
    <lineage>
        <taxon>Eukaryota</taxon>
        <taxon>Fungi</taxon>
        <taxon>Dikarya</taxon>
        <taxon>Ascomycota</taxon>
        <taxon>Pezizomycotina</taxon>
        <taxon>Dothideomycetes</taxon>
        <taxon>Dothideomycetes incertae sedis</taxon>
        <taxon>Phaeotrichales</taxon>
        <taxon>Phaeotrichaceae</taxon>
        <taxon>Trichodelitschia</taxon>
    </lineage>
</organism>
<evidence type="ECO:0000256" key="4">
    <source>
        <dbReference type="SAM" id="Coils"/>
    </source>
</evidence>
<comment type="similarity">
    <text evidence="1">Belongs to the ATG14 family.</text>
</comment>
<dbReference type="AlphaFoldDB" id="A0A6G1HW17"/>
<accession>A0A6G1HW17</accession>
<dbReference type="EMBL" id="ML996695">
    <property type="protein sequence ID" value="KAF2400202.1"/>
    <property type="molecule type" value="Genomic_DNA"/>
</dbReference>
<reference evidence="6" key="1">
    <citation type="journal article" date="2020" name="Stud. Mycol.">
        <title>101 Dothideomycetes genomes: a test case for predicting lifestyles and emergence of pathogens.</title>
        <authorList>
            <person name="Haridas S."/>
            <person name="Albert R."/>
            <person name="Binder M."/>
            <person name="Bloem J."/>
            <person name="Labutti K."/>
            <person name="Salamov A."/>
            <person name="Andreopoulos B."/>
            <person name="Baker S."/>
            <person name="Barry K."/>
            <person name="Bills G."/>
            <person name="Bluhm B."/>
            <person name="Cannon C."/>
            <person name="Castanera R."/>
            <person name="Culley D."/>
            <person name="Daum C."/>
            <person name="Ezra D."/>
            <person name="Gonzalez J."/>
            <person name="Henrissat B."/>
            <person name="Kuo A."/>
            <person name="Liang C."/>
            <person name="Lipzen A."/>
            <person name="Lutzoni F."/>
            <person name="Magnuson J."/>
            <person name="Mondo S."/>
            <person name="Nolan M."/>
            <person name="Ohm R."/>
            <person name="Pangilinan J."/>
            <person name="Park H.-J."/>
            <person name="Ramirez L."/>
            <person name="Alfaro M."/>
            <person name="Sun H."/>
            <person name="Tritt A."/>
            <person name="Yoshinaga Y."/>
            <person name="Zwiers L.-H."/>
            <person name="Turgeon B."/>
            <person name="Goodwin S."/>
            <person name="Spatafora J."/>
            <person name="Crous P."/>
            <person name="Grigoriev I."/>
        </authorList>
    </citation>
    <scope>NUCLEOTIDE SEQUENCE</scope>
    <source>
        <strain evidence="6">CBS 262.69</strain>
    </source>
</reference>
<dbReference type="Proteomes" id="UP000799640">
    <property type="component" value="Unassembled WGS sequence"/>
</dbReference>
<name>A0A6G1HW17_9PEZI</name>
<evidence type="ECO:0000256" key="3">
    <source>
        <dbReference type="ARBA" id="ARBA00023054"/>
    </source>
</evidence>
<keyword evidence="7" id="KW-1185">Reference proteome</keyword>
<evidence type="ECO:0000256" key="2">
    <source>
        <dbReference type="ARBA" id="ARBA00013807"/>
    </source>
</evidence>
<proteinExistence type="inferred from homology"/>
<feature type="region of interest" description="Disordered" evidence="5">
    <location>
        <begin position="277"/>
        <end position="297"/>
    </location>
</feature>
<dbReference type="PANTHER" id="PTHR15157">
    <property type="entry name" value="UV RADIATION RESISTANCE-ASSOCIATED GENE PROTEIN"/>
    <property type="match status" value="1"/>
</dbReference>
<evidence type="ECO:0000313" key="6">
    <source>
        <dbReference type="EMBL" id="KAF2400202.1"/>
    </source>
</evidence>
<gene>
    <name evidence="6" type="ORF">EJ06DRAFT_543085</name>
</gene>
<dbReference type="InterPro" id="IPR018791">
    <property type="entry name" value="UV_resistance/autophagy_Atg14"/>
</dbReference>
<dbReference type="PANTHER" id="PTHR15157:SF13">
    <property type="entry name" value="AUTOPHAGY-RELATED PROTEIN 14"/>
    <property type="match status" value="1"/>
</dbReference>
<protein>
    <recommendedName>
        <fullName evidence="2">Autophagy-related protein 14</fullName>
    </recommendedName>
</protein>
<evidence type="ECO:0000313" key="7">
    <source>
        <dbReference type="Proteomes" id="UP000799640"/>
    </source>
</evidence>